<evidence type="ECO:0000256" key="13">
    <source>
        <dbReference type="ARBA" id="ARBA00042156"/>
    </source>
</evidence>
<keyword evidence="6" id="KW-0228">DNA excision</keyword>
<dbReference type="Gene3D" id="3.40.50.300">
    <property type="entry name" value="P-loop containing nucleotide triphosphate hydrolases"/>
    <property type="match status" value="1"/>
</dbReference>
<keyword evidence="9" id="KW-0238">DNA-binding</keyword>
<evidence type="ECO:0000256" key="7">
    <source>
        <dbReference type="ARBA" id="ARBA00022840"/>
    </source>
</evidence>
<dbReference type="GO" id="GO:0003677">
    <property type="term" value="F:DNA binding"/>
    <property type="evidence" value="ECO:0007669"/>
    <property type="project" value="UniProtKB-KW"/>
</dbReference>
<dbReference type="InterPro" id="IPR027417">
    <property type="entry name" value="P-loop_NTPase"/>
</dbReference>
<evidence type="ECO:0000256" key="4">
    <source>
        <dbReference type="ARBA" id="ARBA00022741"/>
    </source>
</evidence>
<keyword evidence="7" id="KW-0067">ATP-binding</keyword>
<evidence type="ECO:0000256" key="11">
    <source>
        <dbReference type="ARBA" id="ARBA00038000"/>
    </source>
</evidence>
<reference evidence="14" key="1">
    <citation type="journal article" date="2015" name="ISME J.">
        <title>Aquifer environment selects for microbial species cohorts in sediment and groundwater.</title>
        <authorList>
            <person name="Hug L.A."/>
            <person name="Thomas B.C."/>
            <person name="Brown C.T."/>
            <person name="Frischkorn K.R."/>
            <person name="Williams K.H."/>
            <person name="Tringe S.G."/>
            <person name="Banfield J.F."/>
        </authorList>
    </citation>
    <scope>NUCLEOTIDE SEQUENCE</scope>
</reference>
<dbReference type="GO" id="GO:0005737">
    <property type="term" value="C:cytoplasm"/>
    <property type="evidence" value="ECO:0007669"/>
    <property type="project" value="UniProtKB-SubCell"/>
</dbReference>
<keyword evidence="10" id="KW-0234">DNA repair</keyword>
<dbReference type="GO" id="GO:0005524">
    <property type="term" value="F:ATP binding"/>
    <property type="evidence" value="ECO:0007669"/>
    <property type="project" value="UniProtKB-KW"/>
</dbReference>
<sequence>MLDEPTTGMHKADTAHLLEIINKLVDGGNTVIVIEHNMDVVRNADWVIDLGPEGGSRGGQVIFEGTPLELKKAKQSITSKYI</sequence>
<dbReference type="AlphaFoldDB" id="A0A0H4T0N4"/>
<dbReference type="EMBL" id="KT006951">
    <property type="protein sequence ID" value="AKQ01111.1"/>
    <property type="molecule type" value="Genomic_DNA"/>
</dbReference>
<evidence type="ECO:0000256" key="9">
    <source>
        <dbReference type="ARBA" id="ARBA00023125"/>
    </source>
</evidence>
<dbReference type="PANTHER" id="PTHR43152">
    <property type="entry name" value="UVRABC SYSTEM PROTEIN A"/>
    <property type="match status" value="1"/>
</dbReference>
<evidence type="ECO:0000256" key="2">
    <source>
        <dbReference type="ARBA" id="ARBA00022490"/>
    </source>
</evidence>
<evidence type="ECO:0000256" key="1">
    <source>
        <dbReference type="ARBA" id="ARBA00004496"/>
    </source>
</evidence>
<dbReference type="GO" id="GO:0004518">
    <property type="term" value="F:nuclease activity"/>
    <property type="evidence" value="ECO:0007669"/>
    <property type="project" value="UniProtKB-KW"/>
</dbReference>
<keyword evidence="2" id="KW-0963">Cytoplasm</keyword>
<evidence type="ECO:0000256" key="3">
    <source>
        <dbReference type="ARBA" id="ARBA00022737"/>
    </source>
</evidence>
<dbReference type="SUPFAM" id="SSF52540">
    <property type="entry name" value="P-loop containing nucleoside triphosphate hydrolases"/>
    <property type="match status" value="1"/>
</dbReference>
<organism evidence="14">
    <name type="scientific">uncultured Chloroflexi bacterium Rifle_16ft_4_minimus_1477</name>
    <dbReference type="NCBI Taxonomy" id="1665058"/>
    <lineage>
        <taxon>Bacteria</taxon>
        <taxon>Bacillati</taxon>
        <taxon>Chloroflexota</taxon>
        <taxon>environmental samples</taxon>
    </lineage>
</organism>
<dbReference type="PANTHER" id="PTHR43152:SF3">
    <property type="entry name" value="UVRABC SYSTEM PROTEIN A"/>
    <property type="match status" value="1"/>
</dbReference>
<keyword evidence="5" id="KW-0227">DNA damage</keyword>
<evidence type="ECO:0000256" key="6">
    <source>
        <dbReference type="ARBA" id="ARBA00022769"/>
    </source>
</evidence>
<dbReference type="GO" id="GO:0006281">
    <property type="term" value="P:DNA repair"/>
    <property type="evidence" value="ECO:0007669"/>
    <property type="project" value="UniProtKB-KW"/>
</dbReference>
<comment type="subcellular location">
    <subcellularLocation>
        <location evidence="1">Cytoplasm</location>
    </subcellularLocation>
</comment>
<comment type="similarity">
    <text evidence="11">Belongs to the ABC transporter superfamily. UvrA family.</text>
</comment>
<keyword evidence="4" id="KW-0547">Nucleotide-binding</keyword>
<evidence type="ECO:0000256" key="10">
    <source>
        <dbReference type="ARBA" id="ARBA00023204"/>
    </source>
</evidence>
<evidence type="ECO:0000256" key="5">
    <source>
        <dbReference type="ARBA" id="ARBA00022763"/>
    </source>
</evidence>
<accession>A0A0H4T0N4</accession>
<name>A0A0H4T0N4_9CHLR</name>
<keyword evidence="8" id="KW-0267">Excision nuclease</keyword>
<keyword evidence="3" id="KW-0677">Repeat</keyword>
<evidence type="ECO:0000313" key="14">
    <source>
        <dbReference type="EMBL" id="AKQ01111.1"/>
    </source>
</evidence>
<protein>
    <recommendedName>
        <fullName evidence="12">UvrABC system protein A</fullName>
    </recommendedName>
    <alternativeName>
        <fullName evidence="13">Excinuclease ABC subunit A</fullName>
    </alternativeName>
</protein>
<proteinExistence type="inferred from homology"/>
<evidence type="ECO:0000256" key="8">
    <source>
        <dbReference type="ARBA" id="ARBA00022881"/>
    </source>
</evidence>
<evidence type="ECO:0000256" key="12">
    <source>
        <dbReference type="ARBA" id="ARBA00039316"/>
    </source>
</evidence>